<organism evidence="1 2">
    <name type="scientific">Candidatus Nitrosarchaeum limnium BG20</name>
    <dbReference type="NCBI Taxonomy" id="859192"/>
    <lineage>
        <taxon>Archaea</taxon>
        <taxon>Nitrososphaerota</taxon>
        <taxon>Nitrososphaeria</taxon>
        <taxon>Nitrosopumilales</taxon>
        <taxon>Nitrosopumilaceae</taxon>
        <taxon>Nitrosarchaeum</taxon>
    </lineage>
</organism>
<protein>
    <submittedName>
        <fullName evidence="1">Uncharacterized protein</fullName>
    </submittedName>
</protein>
<dbReference type="RefSeq" id="WP_193353004.1">
    <property type="nucleotide sequence ID" value="NZ_AHJG01000065.1"/>
</dbReference>
<evidence type="ECO:0000313" key="1">
    <source>
        <dbReference type="EMBL" id="EPA06362.1"/>
    </source>
</evidence>
<dbReference type="EMBL" id="AHJG01000065">
    <property type="protein sequence ID" value="EPA06362.1"/>
    <property type="molecule type" value="Genomic_DNA"/>
</dbReference>
<gene>
    <name evidence="1" type="ORF">BG20_I2584</name>
</gene>
<feature type="non-terminal residue" evidence="1">
    <location>
        <position position="1"/>
    </location>
</feature>
<accession>S2EPI0</accession>
<comment type="caution">
    <text evidence="1">The sequence shown here is derived from an EMBL/GenBank/DDBJ whole genome shotgun (WGS) entry which is preliminary data.</text>
</comment>
<dbReference type="Proteomes" id="UP000014065">
    <property type="component" value="Unassembled WGS sequence"/>
</dbReference>
<evidence type="ECO:0000313" key="2">
    <source>
        <dbReference type="Proteomes" id="UP000014065"/>
    </source>
</evidence>
<reference evidence="1 2" key="1">
    <citation type="journal article" date="2012" name="J. Bacteriol.">
        <title>Genome Sequence of "Candidatus Nitrosoarchaeum limnia" BG20, a Low-Salinity Ammonia-Oxidizing Archaeon from the San Francisco Bay Estuary.</title>
        <authorList>
            <person name="Mosier A.C."/>
            <person name="Allen E.E."/>
            <person name="Kim M."/>
            <person name="Ferriera S."/>
            <person name="Francis C.A."/>
        </authorList>
    </citation>
    <scope>NUCLEOTIDE SEQUENCE [LARGE SCALE GENOMIC DNA]</scope>
    <source>
        <strain evidence="1 2">BG20</strain>
    </source>
</reference>
<sequence length="102" mass="10932">NGTSGFNMNVVRESKSLNTNSAVSIGQIFVNTNAKAAGDLAGIWPIVQFYNLSVGGNVIVSYNKGGGVQSTTLTFDTVDQFAKVVLDKAKYTQKITGSRNYY</sequence>
<proteinExistence type="predicted"/>
<name>S2EPI0_9ARCH</name>
<dbReference type="AlphaFoldDB" id="S2EPI0"/>
<keyword evidence="2" id="KW-1185">Reference proteome</keyword>